<dbReference type="GeneID" id="80884589"/>
<gene>
    <name evidence="1" type="ORF">POJ06DRAFT_270160</name>
</gene>
<organism evidence="1 2">
    <name type="scientific">Lipomyces tetrasporus</name>
    <dbReference type="NCBI Taxonomy" id="54092"/>
    <lineage>
        <taxon>Eukaryota</taxon>
        <taxon>Fungi</taxon>
        <taxon>Dikarya</taxon>
        <taxon>Ascomycota</taxon>
        <taxon>Saccharomycotina</taxon>
        <taxon>Lipomycetes</taxon>
        <taxon>Lipomycetales</taxon>
        <taxon>Lipomycetaceae</taxon>
        <taxon>Lipomyces</taxon>
    </lineage>
</organism>
<comment type="caution">
    <text evidence="1">The sequence shown here is derived from an EMBL/GenBank/DDBJ whole genome shotgun (WGS) entry which is preliminary data.</text>
</comment>
<sequence length="57" mass="6525">MTSILVLLEAFDDVVDSYEWDVKIEACMVKYDSPYPEVRGVCDPYGDPELPVETIRI</sequence>
<reference evidence="1" key="1">
    <citation type="submission" date="2023-03" db="EMBL/GenBank/DDBJ databases">
        <title>Near-Complete genome sequence of Lipomyces tetrasporous NRRL Y-64009, an oleaginous yeast capable of growing on lignocellulosic hydrolysates.</title>
        <authorList>
            <consortium name="Lawrence Berkeley National Laboratory"/>
            <person name="Jagtap S.S."/>
            <person name="Liu J.-J."/>
            <person name="Walukiewicz H.E."/>
            <person name="Pangilinan J."/>
            <person name="Lipzen A."/>
            <person name="Ahrendt S."/>
            <person name="Koriabine M."/>
            <person name="Cobaugh K."/>
            <person name="Salamov A."/>
            <person name="Yoshinaga Y."/>
            <person name="Ng V."/>
            <person name="Daum C."/>
            <person name="Grigoriev I.V."/>
            <person name="Slininger P.J."/>
            <person name="Dien B.S."/>
            <person name="Jin Y.-S."/>
            <person name="Rao C.V."/>
        </authorList>
    </citation>
    <scope>NUCLEOTIDE SEQUENCE</scope>
    <source>
        <strain evidence="1">NRRL Y-64009</strain>
    </source>
</reference>
<accession>A0AAD7VQS4</accession>
<evidence type="ECO:0000313" key="2">
    <source>
        <dbReference type="Proteomes" id="UP001217417"/>
    </source>
</evidence>
<name>A0AAD7VQS4_9ASCO</name>
<dbReference type="Proteomes" id="UP001217417">
    <property type="component" value="Unassembled WGS sequence"/>
</dbReference>
<dbReference type="RefSeq" id="XP_056041636.1">
    <property type="nucleotide sequence ID" value="XM_056189423.1"/>
</dbReference>
<protein>
    <submittedName>
        <fullName evidence="1">Uncharacterized protein</fullName>
    </submittedName>
</protein>
<evidence type="ECO:0000313" key="1">
    <source>
        <dbReference type="EMBL" id="KAJ8098186.1"/>
    </source>
</evidence>
<proteinExistence type="predicted"/>
<dbReference type="EMBL" id="JARPMG010000009">
    <property type="protein sequence ID" value="KAJ8098186.1"/>
    <property type="molecule type" value="Genomic_DNA"/>
</dbReference>
<keyword evidence="2" id="KW-1185">Reference proteome</keyword>
<dbReference type="AlphaFoldDB" id="A0AAD7VQS4"/>